<dbReference type="RefSeq" id="WP_131199042.1">
    <property type="nucleotide sequence ID" value="NZ_QJUL01000046.1"/>
</dbReference>
<evidence type="ECO:0000313" key="3">
    <source>
        <dbReference type="Proteomes" id="UP000293172"/>
    </source>
</evidence>
<gene>
    <name evidence="2" type="ORF">DNK44_21975</name>
</gene>
<feature type="signal peptide" evidence="1">
    <location>
        <begin position="1"/>
        <end position="19"/>
    </location>
</feature>
<reference evidence="2 3" key="1">
    <citation type="submission" date="2018-06" db="EMBL/GenBank/DDBJ databases">
        <title>Three novel Pseudomonas species isolated from symptomatic oak.</title>
        <authorList>
            <person name="Bueno-Gonzalez V."/>
            <person name="Brady C."/>
        </authorList>
    </citation>
    <scope>NUCLEOTIDE SEQUENCE [LARGE SCALE GENOMIC DNA]</scope>
    <source>
        <strain evidence="2 3">P6B</strain>
    </source>
</reference>
<evidence type="ECO:0000313" key="2">
    <source>
        <dbReference type="EMBL" id="TBU86775.1"/>
    </source>
</evidence>
<name>A0A4Q9QVM6_9GAMM</name>
<accession>A0A4Q9QVM6</accession>
<evidence type="ECO:0000256" key="1">
    <source>
        <dbReference type="SAM" id="SignalP"/>
    </source>
</evidence>
<dbReference type="AlphaFoldDB" id="A0A4Q9QVM6"/>
<comment type="caution">
    <text evidence="2">The sequence shown here is derived from an EMBL/GenBank/DDBJ whole genome shotgun (WGS) entry which is preliminary data.</text>
</comment>
<dbReference type="Proteomes" id="UP000293172">
    <property type="component" value="Unassembled WGS sequence"/>
</dbReference>
<organism evidence="2 3">
    <name type="scientific">Phytopseudomonas dryadis</name>
    <dbReference type="NCBI Taxonomy" id="2487520"/>
    <lineage>
        <taxon>Bacteria</taxon>
        <taxon>Pseudomonadati</taxon>
        <taxon>Pseudomonadota</taxon>
        <taxon>Gammaproteobacteria</taxon>
        <taxon>Pseudomonadales</taxon>
        <taxon>Pseudomonadaceae</taxon>
        <taxon>Phytopseudomonas</taxon>
    </lineage>
</organism>
<feature type="chain" id="PRO_5021001110" evidence="1">
    <location>
        <begin position="20"/>
        <end position="104"/>
    </location>
</feature>
<proteinExistence type="predicted"/>
<protein>
    <submittedName>
        <fullName evidence="2">Uncharacterized protein</fullName>
    </submittedName>
</protein>
<dbReference type="OrthoDB" id="7027094at2"/>
<keyword evidence="1" id="KW-0732">Signal</keyword>
<dbReference type="EMBL" id="QJUL01000046">
    <property type="protein sequence ID" value="TBU86775.1"/>
    <property type="molecule type" value="Genomic_DNA"/>
</dbReference>
<sequence length="104" mass="10678">MLRLAVFLLFLGLAQICAAANQPCSGKKGGIARCDGELFVCNDGSISGSKRNCSAERHGGSAAPLRAIGNSSSECPCGSSTLCTGSRGGQYCLTANGNKSYKRK</sequence>